<feature type="transmembrane region" description="Helical" evidence="2">
    <location>
        <begin position="54"/>
        <end position="75"/>
    </location>
</feature>
<dbReference type="EMBL" id="UZAU01000234">
    <property type="status" value="NOT_ANNOTATED_CDS"/>
    <property type="molecule type" value="Genomic_DNA"/>
</dbReference>
<dbReference type="EnsemblPlants" id="evm.model.02.2153">
    <property type="protein sequence ID" value="cds.evm.model.02.2153"/>
    <property type="gene ID" value="evm.TU.02.2153"/>
</dbReference>
<keyword evidence="2" id="KW-0812">Transmembrane</keyword>
<keyword evidence="2" id="KW-0472">Membrane</keyword>
<name>A0A803NWL1_CANSA</name>
<keyword evidence="4" id="KW-1185">Reference proteome</keyword>
<dbReference type="PANTHER" id="PTHR33919">
    <property type="entry name" value="OS09G0127700 PROTEIN"/>
    <property type="match status" value="1"/>
</dbReference>
<dbReference type="OrthoDB" id="2013913at2759"/>
<dbReference type="AlphaFoldDB" id="A0A803NWL1"/>
<evidence type="ECO:0000313" key="4">
    <source>
        <dbReference type="Proteomes" id="UP000596661"/>
    </source>
</evidence>
<dbReference type="PANTHER" id="PTHR33919:SF9">
    <property type="entry name" value="RIBOSOME BIOGENESIS NEP1-LIKE PROTEIN"/>
    <property type="match status" value="1"/>
</dbReference>
<reference evidence="3" key="2">
    <citation type="submission" date="2021-03" db="UniProtKB">
        <authorList>
            <consortium name="EnsemblPlants"/>
        </authorList>
    </citation>
    <scope>IDENTIFICATION</scope>
</reference>
<keyword evidence="2" id="KW-1133">Transmembrane helix</keyword>
<proteinExistence type="predicted"/>
<evidence type="ECO:0000313" key="3">
    <source>
        <dbReference type="EnsemblPlants" id="cds.evm.model.02.2153"/>
    </source>
</evidence>
<evidence type="ECO:0000256" key="2">
    <source>
        <dbReference type="SAM" id="Phobius"/>
    </source>
</evidence>
<dbReference type="OMA" id="APVYIVC"/>
<protein>
    <submittedName>
        <fullName evidence="3">Uncharacterized protein</fullName>
    </submittedName>
</protein>
<sequence length="158" mass="17527">MAKRTTNYWRSILARMGSSHSFVTATAPKSKAFTPTMDDAAQSKFRDLAMKGEFVPIYMVMGMVLAALTMATHTAKQQLLHSPSVNVSKKKRETVAEVDYPDAAIISADKFINKSFLRKVAHIQDANPTLPDPTRPNPFTQSRETETLKTVGVNPSRQ</sequence>
<dbReference type="Proteomes" id="UP000596661">
    <property type="component" value="Chromosome 2"/>
</dbReference>
<accession>A0A803NWL1</accession>
<dbReference type="Gramene" id="evm.model.02.2153">
    <property type="protein sequence ID" value="cds.evm.model.02.2153"/>
    <property type="gene ID" value="evm.TU.02.2153"/>
</dbReference>
<organism evidence="3 4">
    <name type="scientific">Cannabis sativa</name>
    <name type="common">Hemp</name>
    <name type="synonym">Marijuana</name>
    <dbReference type="NCBI Taxonomy" id="3483"/>
    <lineage>
        <taxon>Eukaryota</taxon>
        <taxon>Viridiplantae</taxon>
        <taxon>Streptophyta</taxon>
        <taxon>Embryophyta</taxon>
        <taxon>Tracheophyta</taxon>
        <taxon>Spermatophyta</taxon>
        <taxon>Magnoliopsida</taxon>
        <taxon>eudicotyledons</taxon>
        <taxon>Gunneridae</taxon>
        <taxon>Pentapetalae</taxon>
        <taxon>rosids</taxon>
        <taxon>fabids</taxon>
        <taxon>Rosales</taxon>
        <taxon>Cannabaceae</taxon>
        <taxon>Cannabis</taxon>
    </lineage>
</organism>
<feature type="region of interest" description="Disordered" evidence="1">
    <location>
        <begin position="125"/>
        <end position="158"/>
    </location>
</feature>
<reference evidence="3" key="1">
    <citation type="submission" date="2018-11" db="EMBL/GenBank/DDBJ databases">
        <authorList>
            <person name="Grassa J C."/>
        </authorList>
    </citation>
    <scope>NUCLEOTIDE SEQUENCE [LARGE SCALE GENOMIC DNA]</scope>
</reference>
<evidence type="ECO:0000256" key="1">
    <source>
        <dbReference type="SAM" id="MobiDB-lite"/>
    </source>
</evidence>